<dbReference type="GO" id="GO:0022857">
    <property type="term" value="F:transmembrane transporter activity"/>
    <property type="evidence" value="ECO:0007669"/>
    <property type="project" value="TreeGrafter"/>
</dbReference>
<sequence length="286" mass="29811">MTTAEPAALRCSGLVRIYRSPTGETHALRGVDAEFASGQLAGVLGPSGCGKSSLLAVLALRERADGGDLQLLGASTSGLSGARLRAVRRRDVSWVSQRPSRGLFPHLTALEQVALAHRRRSGRPGPRADGPDGPFDPLAALARVDLAERARSLPVQLSGGEQQRLAVASALVGGPRVVVADEPTAELDDTSTALVVGALTAAARAGACVVVATHDARLVQGADRVLLMRHGVLATDREAGQEDTAVVDSAGRLQLPVEALELLAGGRARVRVFEDHVRLEPRGARP</sequence>
<reference evidence="5" key="1">
    <citation type="submission" date="2020-02" db="EMBL/GenBank/DDBJ databases">
        <authorList>
            <person name="Meier V. D."/>
        </authorList>
    </citation>
    <scope>NUCLEOTIDE SEQUENCE</scope>
    <source>
        <strain evidence="5">AVDCRST_MAG35</strain>
    </source>
</reference>
<dbReference type="GO" id="GO:0005524">
    <property type="term" value="F:ATP binding"/>
    <property type="evidence" value="ECO:0007669"/>
    <property type="project" value="UniProtKB-KW"/>
</dbReference>
<evidence type="ECO:0000313" key="5">
    <source>
        <dbReference type="EMBL" id="CAA9429868.1"/>
    </source>
</evidence>
<evidence type="ECO:0000259" key="4">
    <source>
        <dbReference type="PROSITE" id="PS50893"/>
    </source>
</evidence>
<dbReference type="GO" id="GO:0005886">
    <property type="term" value="C:plasma membrane"/>
    <property type="evidence" value="ECO:0007669"/>
    <property type="project" value="TreeGrafter"/>
</dbReference>
<dbReference type="InterPro" id="IPR015854">
    <property type="entry name" value="ABC_transpr_LolD-like"/>
</dbReference>
<dbReference type="SUPFAM" id="SSF52540">
    <property type="entry name" value="P-loop containing nucleoside triphosphate hydrolases"/>
    <property type="match status" value="1"/>
</dbReference>
<protein>
    <recommendedName>
        <fullName evidence="4">ABC transporter domain-containing protein</fullName>
    </recommendedName>
</protein>
<dbReference type="AlphaFoldDB" id="A0A6J4Q3U4"/>
<dbReference type="InterPro" id="IPR027417">
    <property type="entry name" value="P-loop_NTPase"/>
</dbReference>
<evidence type="ECO:0000256" key="2">
    <source>
        <dbReference type="ARBA" id="ARBA00022741"/>
    </source>
</evidence>
<dbReference type="SMART" id="SM00382">
    <property type="entry name" value="AAA"/>
    <property type="match status" value="1"/>
</dbReference>
<comment type="similarity">
    <text evidence="1">Belongs to the ABC transporter superfamily.</text>
</comment>
<dbReference type="InterPro" id="IPR003439">
    <property type="entry name" value="ABC_transporter-like_ATP-bd"/>
</dbReference>
<dbReference type="InterPro" id="IPR003593">
    <property type="entry name" value="AAA+_ATPase"/>
</dbReference>
<dbReference type="EMBL" id="CADCUY010000509">
    <property type="protein sequence ID" value="CAA9429868.1"/>
    <property type="molecule type" value="Genomic_DNA"/>
</dbReference>
<dbReference type="PROSITE" id="PS50893">
    <property type="entry name" value="ABC_TRANSPORTER_2"/>
    <property type="match status" value="1"/>
</dbReference>
<evidence type="ECO:0000256" key="1">
    <source>
        <dbReference type="ARBA" id="ARBA00005417"/>
    </source>
</evidence>
<dbReference type="InterPro" id="IPR017871">
    <property type="entry name" value="ABC_transporter-like_CS"/>
</dbReference>
<dbReference type="Pfam" id="PF00005">
    <property type="entry name" value="ABC_tran"/>
    <property type="match status" value="1"/>
</dbReference>
<accession>A0A6J4Q3U4</accession>
<name>A0A6J4Q3U4_9ACTN</name>
<dbReference type="PANTHER" id="PTHR24220:SF689">
    <property type="entry name" value="LIPOPROTEIN-RELEASING SYSTEM ATP-BINDING PROTEIN LOLD"/>
    <property type="match status" value="1"/>
</dbReference>
<keyword evidence="3" id="KW-0067">ATP-binding</keyword>
<gene>
    <name evidence="5" type="ORF">AVDCRST_MAG35-2520</name>
</gene>
<dbReference type="PANTHER" id="PTHR24220">
    <property type="entry name" value="IMPORT ATP-BINDING PROTEIN"/>
    <property type="match status" value="1"/>
</dbReference>
<feature type="domain" description="ABC transporter" evidence="4">
    <location>
        <begin position="9"/>
        <end position="255"/>
    </location>
</feature>
<dbReference type="PROSITE" id="PS00211">
    <property type="entry name" value="ABC_TRANSPORTER_1"/>
    <property type="match status" value="1"/>
</dbReference>
<dbReference type="Gene3D" id="3.40.50.300">
    <property type="entry name" value="P-loop containing nucleotide triphosphate hydrolases"/>
    <property type="match status" value="1"/>
</dbReference>
<keyword evidence="2" id="KW-0547">Nucleotide-binding</keyword>
<dbReference type="GO" id="GO:0016887">
    <property type="term" value="F:ATP hydrolysis activity"/>
    <property type="evidence" value="ECO:0007669"/>
    <property type="project" value="InterPro"/>
</dbReference>
<organism evidence="5">
    <name type="scientific">uncultured Quadrisphaera sp</name>
    <dbReference type="NCBI Taxonomy" id="904978"/>
    <lineage>
        <taxon>Bacteria</taxon>
        <taxon>Bacillati</taxon>
        <taxon>Actinomycetota</taxon>
        <taxon>Actinomycetes</taxon>
        <taxon>Kineosporiales</taxon>
        <taxon>Kineosporiaceae</taxon>
        <taxon>Quadrisphaera</taxon>
        <taxon>environmental samples</taxon>
    </lineage>
</organism>
<evidence type="ECO:0000256" key="3">
    <source>
        <dbReference type="ARBA" id="ARBA00022840"/>
    </source>
</evidence>
<proteinExistence type="inferred from homology"/>